<dbReference type="Proteomes" id="UP000190064">
    <property type="component" value="Unassembled WGS sequence"/>
</dbReference>
<keyword evidence="1" id="KW-0732">Signal</keyword>
<evidence type="ECO:0000313" key="2">
    <source>
        <dbReference type="EMBL" id="OOV86305.1"/>
    </source>
</evidence>
<dbReference type="GO" id="GO:0046872">
    <property type="term" value="F:metal ion binding"/>
    <property type="evidence" value="ECO:0007669"/>
    <property type="project" value="InterPro"/>
</dbReference>
<reference evidence="2" key="1">
    <citation type="submission" date="2017-02" db="EMBL/GenBank/DDBJ databases">
        <title>Draft Genome Sequence of the Salt Water Bacterium Oceanospirillum linum ATCC 11336.</title>
        <authorList>
            <person name="Trachtenberg A.M."/>
            <person name="Carney J.G."/>
            <person name="Linnane J.D."/>
            <person name="Rheaume B.A."/>
            <person name="Pitts N.L."/>
            <person name="Mykles D.L."/>
            <person name="Maclea K.S."/>
        </authorList>
    </citation>
    <scope>NUCLEOTIDE SEQUENCE [LARGE SCALE GENOMIC DNA]</scope>
    <source>
        <strain evidence="2">ATCC 11336</strain>
    </source>
</reference>
<organism evidence="2 3">
    <name type="scientific">Oceanospirillum linum</name>
    <dbReference type="NCBI Taxonomy" id="966"/>
    <lineage>
        <taxon>Bacteria</taxon>
        <taxon>Pseudomonadati</taxon>
        <taxon>Pseudomonadota</taxon>
        <taxon>Gammaproteobacteria</taxon>
        <taxon>Oceanospirillales</taxon>
        <taxon>Oceanospirillaceae</taxon>
        <taxon>Oceanospirillum</taxon>
    </lineage>
</organism>
<dbReference type="Gene3D" id="3.40.50.1980">
    <property type="entry name" value="Nitrogenase molybdenum iron protein domain"/>
    <property type="match status" value="2"/>
</dbReference>
<dbReference type="SUPFAM" id="SSF53807">
    <property type="entry name" value="Helical backbone' metal receptor"/>
    <property type="match status" value="1"/>
</dbReference>
<feature type="chain" id="PRO_5010577892" evidence="1">
    <location>
        <begin position="20"/>
        <end position="301"/>
    </location>
</feature>
<dbReference type="AlphaFoldDB" id="A0A1T1H912"/>
<dbReference type="InterPro" id="IPR050492">
    <property type="entry name" value="Bact_metal-bind_prot9"/>
</dbReference>
<gene>
    <name evidence="2" type="ORF">BTA35_0213895</name>
</gene>
<accession>A0A1T1H912</accession>
<evidence type="ECO:0000256" key="1">
    <source>
        <dbReference type="SAM" id="SignalP"/>
    </source>
</evidence>
<dbReference type="PANTHER" id="PTHR42953:SF2">
    <property type="entry name" value="ADHESION PROTEIN"/>
    <property type="match status" value="1"/>
</dbReference>
<dbReference type="PANTHER" id="PTHR42953">
    <property type="entry name" value="HIGH-AFFINITY ZINC UPTAKE SYSTEM PROTEIN ZNUA-RELATED"/>
    <property type="match status" value="1"/>
</dbReference>
<sequence>MLRLFLFFIAFLPILNASAGEPVRVVVTTNSLGMLVNEIAQPLVEQRQLELKVLASPGRDVHYLDARPSFMAAVRRADLLIDTGAGLEEGWLPAITANAANPDINSGQPGRLSLAASLQLRPSITTTGPHAGHVHRHGNPHFNIDPLRMAKAARLVARRLGHFFPDQKALLIKRSYHLEQALKQTAEYLSEQLIPGQRFIAYHEDVDYLEAWLPVQNIGYLEPLPGLPPTSKHLRELVEKHQQQEPARVLYARFNPDQGARFLNERLGWPTYALPLEPETPDWNGYKELLQVWANAFEQKS</sequence>
<dbReference type="GO" id="GO:0030001">
    <property type="term" value="P:metal ion transport"/>
    <property type="evidence" value="ECO:0007669"/>
    <property type="project" value="InterPro"/>
</dbReference>
<keyword evidence="3" id="KW-1185">Reference proteome</keyword>
<feature type="signal peptide" evidence="1">
    <location>
        <begin position="1"/>
        <end position="19"/>
    </location>
</feature>
<dbReference type="RefSeq" id="WP_078320419.1">
    <property type="nucleotide sequence ID" value="NZ_FXTS01000008.1"/>
</dbReference>
<protein>
    <submittedName>
        <fullName evidence="2">Zinc ABC transporter substrate-binding protein</fullName>
    </submittedName>
</protein>
<comment type="caution">
    <text evidence="2">The sequence shown here is derived from an EMBL/GenBank/DDBJ whole genome shotgun (WGS) entry which is preliminary data.</text>
</comment>
<name>A0A1T1H912_OCELI</name>
<dbReference type="EMBL" id="MTSD02000007">
    <property type="protein sequence ID" value="OOV86305.1"/>
    <property type="molecule type" value="Genomic_DNA"/>
</dbReference>
<dbReference type="InterPro" id="IPR006127">
    <property type="entry name" value="ZnuA-like"/>
</dbReference>
<evidence type="ECO:0000313" key="3">
    <source>
        <dbReference type="Proteomes" id="UP000190064"/>
    </source>
</evidence>
<dbReference type="STRING" id="966.BTA35_0213895"/>
<dbReference type="Pfam" id="PF01297">
    <property type="entry name" value="ZnuA"/>
    <property type="match status" value="1"/>
</dbReference>
<proteinExistence type="predicted"/>